<evidence type="ECO:0000256" key="6">
    <source>
        <dbReference type="ARBA" id="ARBA00023234"/>
    </source>
</evidence>
<dbReference type="Pfam" id="PF00128">
    <property type="entry name" value="Alpha-amylase"/>
    <property type="match status" value="1"/>
</dbReference>
<dbReference type="HAMAP" id="MF_02087">
    <property type="entry name" value="PLP_homeostasis"/>
    <property type="match status" value="1"/>
</dbReference>
<dbReference type="FunFam" id="3.20.20.10:FF:000014">
    <property type="entry name" value="Pyridoxal phosphate homeostasis protein"/>
    <property type="match status" value="1"/>
</dbReference>
<dbReference type="CDD" id="cd06822">
    <property type="entry name" value="PLPDE_III_YBL036c_euk"/>
    <property type="match status" value="1"/>
</dbReference>
<dbReference type="InterPro" id="IPR014756">
    <property type="entry name" value="Ig_E-set"/>
</dbReference>
<feature type="region of interest" description="Disordered" evidence="8">
    <location>
        <begin position="385"/>
        <end position="415"/>
    </location>
</feature>
<dbReference type="Pfam" id="PF02922">
    <property type="entry name" value="CBM_48"/>
    <property type="match status" value="1"/>
</dbReference>
<comment type="catalytic activity">
    <reaction evidence="1">
        <text>Transfers a segment of a (1-&gt;4)-alpha-D-glucan chain to a primary hydroxy group in a similar glucan chain.</text>
        <dbReference type="EC" id="2.4.1.18"/>
    </reaction>
</comment>
<feature type="domain" description="Glycosyl hydrolase family 13 catalytic" evidence="9">
    <location>
        <begin position="725"/>
        <end position="1128"/>
    </location>
</feature>
<dbReference type="InterPro" id="IPR011078">
    <property type="entry name" value="PyrdxlP_homeostasis"/>
</dbReference>
<dbReference type="InterPro" id="IPR017853">
    <property type="entry name" value="GH"/>
</dbReference>
<dbReference type="InterPro" id="IPR006047">
    <property type="entry name" value="GH13_cat_dom"/>
</dbReference>
<dbReference type="EMBL" id="CP136892">
    <property type="protein sequence ID" value="WOL02254.1"/>
    <property type="molecule type" value="Genomic_DNA"/>
</dbReference>
<keyword evidence="7" id="KW-0663">Pyridoxal phosphate</keyword>
<evidence type="ECO:0000256" key="2">
    <source>
        <dbReference type="ARBA" id="ARBA00004602"/>
    </source>
</evidence>
<keyword evidence="6" id="KW-0934">Plastid</keyword>
<dbReference type="PANTHER" id="PTHR43651">
    <property type="entry name" value="1,4-ALPHA-GLUCAN-BRANCHING ENZYME"/>
    <property type="match status" value="1"/>
</dbReference>
<dbReference type="GO" id="GO:0043169">
    <property type="term" value="F:cation binding"/>
    <property type="evidence" value="ECO:0007669"/>
    <property type="project" value="InterPro"/>
</dbReference>
<evidence type="ECO:0000256" key="1">
    <source>
        <dbReference type="ARBA" id="ARBA00000826"/>
    </source>
</evidence>
<evidence type="ECO:0000256" key="5">
    <source>
        <dbReference type="ARBA" id="ARBA00022679"/>
    </source>
</evidence>
<dbReference type="Pfam" id="PF02806">
    <property type="entry name" value="Alpha-amylase_C"/>
    <property type="match status" value="1"/>
</dbReference>
<dbReference type="Gene3D" id="3.20.20.10">
    <property type="entry name" value="Alanine racemase"/>
    <property type="match status" value="1"/>
</dbReference>
<dbReference type="InterPro" id="IPR001608">
    <property type="entry name" value="Ala_racemase_N"/>
</dbReference>
<dbReference type="GO" id="GO:0005975">
    <property type="term" value="P:carbohydrate metabolic process"/>
    <property type="evidence" value="ECO:0007669"/>
    <property type="project" value="InterPro"/>
</dbReference>
<evidence type="ECO:0000256" key="4">
    <source>
        <dbReference type="ARBA" id="ARBA00009000"/>
    </source>
</evidence>
<comment type="similarity">
    <text evidence="4">Belongs to the glycosyl hydrolase 13 family. GlgB subfamily.</text>
</comment>
<evidence type="ECO:0000256" key="3">
    <source>
        <dbReference type="ARBA" id="ARBA00004727"/>
    </source>
</evidence>
<comment type="pathway">
    <text evidence="3">Glycan biosynthesis; starch biosynthesis.</text>
</comment>
<dbReference type="InterPro" id="IPR004193">
    <property type="entry name" value="Glyco_hydro_13_N"/>
</dbReference>
<feature type="modified residue" description="N6-(pyridoxal phosphate)lysine" evidence="7">
    <location>
        <position position="129"/>
    </location>
</feature>
<dbReference type="Gene3D" id="2.60.40.10">
    <property type="entry name" value="Immunoglobulins"/>
    <property type="match status" value="2"/>
</dbReference>
<evidence type="ECO:0000313" key="10">
    <source>
        <dbReference type="EMBL" id="WOL02254.1"/>
    </source>
</evidence>
<evidence type="ECO:0000259" key="9">
    <source>
        <dbReference type="SMART" id="SM00642"/>
    </source>
</evidence>
<comment type="function">
    <text evidence="7">Pyridoxal 5'-phosphate (PLP)-binding protein, which may be involved in intracellular homeostatic regulation of pyridoxal 5'-phosphate (PLP), the active form of vitamin B6.</text>
</comment>
<dbReference type="FunFam" id="3.20.20.80:FF:000093">
    <property type="entry name" value="1,4-alpha-glucan-branching enzyme 3, chloroplastic/amyloplastic"/>
    <property type="match status" value="1"/>
</dbReference>
<dbReference type="InterPro" id="IPR013780">
    <property type="entry name" value="Glyco_hydro_b"/>
</dbReference>
<dbReference type="GO" id="GO:0003844">
    <property type="term" value="F:1,4-alpha-glucan branching enzyme activity"/>
    <property type="evidence" value="ECO:0007669"/>
    <property type="project" value="UniProtKB-EC"/>
</dbReference>
<dbReference type="SUPFAM" id="SSF81296">
    <property type="entry name" value="E set domains"/>
    <property type="match status" value="1"/>
</dbReference>
<dbReference type="FunFam" id="2.60.40.10:FF:001359">
    <property type="entry name" value="1,4-alpha-glucan-branching enzyme 3, chloroplastic/amyloplastic"/>
    <property type="match status" value="1"/>
</dbReference>
<dbReference type="InterPro" id="IPR006048">
    <property type="entry name" value="A-amylase/branching_C"/>
</dbReference>
<dbReference type="Gene3D" id="2.60.40.1180">
    <property type="entry name" value="Golgi alpha-mannosidase II"/>
    <property type="match status" value="1"/>
</dbReference>
<evidence type="ECO:0000256" key="7">
    <source>
        <dbReference type="HAMAP-Rule" id="MF_03225"/>
    </source>
</evidence>
<dbReference type="NCBIfam" id="TIGR00044">
    <property type="entry name" value="YggS family pyridoxal phosphate-dependent enzyme"/>
    <property type="match status" value="1"/>
</dbReference>
<comment type="subcellular location">
    <subcellularLocation>
        <location evidence="2">Plastid</location>
        <location evidence="2">Amyloplast</location>
    </subcellularLocation>
</comment>
<evidence type="ECO:0000256" key="8">
    <source>
        <dbReference type="SAM" id="MobiDB-lite"/>
    </source>
</evidence>
<feature type="compositionally biased region" description="Basic residues" evidence="8">
    <location>
        <begin position="396"/>
        <end position="407"/>
    </location>
</feature>
<dbReference type="GO" id="GO:0009501">
    <property type="term" value="C:amyloplast"/>
    <property type="evidence" value="ECO:0007669"/>
    <property type="project" value="UniProtKB-SubCell"/>
</dbReference>
<dbReference type="SUPFAM" id="SSF51011">
    <property type="entry name" value="Glycosyl hydrolase domain"/>
    <property type="match status" value="1"/>
</dbReference>
<comment type="similarity">
    <text evidence="7">Belongs to the pyridoxal phosphate-binding protein YggS/PROSC family.</text>
</comment>
<dbReference type="InterPro" id="IPR029066">
    <property type="entry name" value="PLP-binding_barrel"/>
</dbReference>
<evidence type="ECO:0000313" key="11">
    <source>
        <dbReference type="Proteomes" id="UP001327560"/>
    </source>
</evidence>
<organism evidence="10 11">
    <name type="scientific">Canna indica</name>
    <name type="common">Indian-shot</name>
    <dbReference type="NCBI Taxonomy" id="4628"/>
    <lineage>
        <taxon>Eukaryota</taxon>
        <taxon>Viridiplantae</taxon>
        <taxon>Streptophyta</taxon>
        <taxon>Embryophyta</taxon>
        <taxon>Tracheophyta</taxon>
        <taxon>Spermatophyta</taxon>
        <taxon>Magnoliopsida</taxon>
        <taxon>Liliopsida</taxon>
        <taxon>Zingiberales</taxon>
        <taxon>Cannaceae</taxon>
        <taxon>Canna</taxon>
    </lineage>
</organism>
<protein>
    <recommendedName>
        <fullName evidence="7">Pyridoxal phosphate homeostasis protein</fullName>
        <shortName evidence="7">PLP homeostasis protein</shortName>
    </recommendedName>
</protein>
<dbReference type="AlphaFoldDB" id="A0AAQ3K6V3"/>
<reference evidence="10 11" key="1">
    <citation type="submission" date="2023-10" db="EMBL/GenBank/DDBJ databases">
        <title>Chromosome-scale genome assembly provides insights into flower coloration mechanisms of Canna indica.</title>
        <authorList>
            <person name="Li C."/>
        </authorList>
    </citation>
    <scope>NUCLEOTIDE SEQUENCE [LARGE SCALE GENOMIC DNA]</scope>
    <source>
        <tissue evidence="10">Flower</tissue>
    </source>
</reference>
<accession>A0AAQ3K6V3</accession>
<keyword evidence="6" id="KW-0035">Amyloplast</keyword>
<dbReference type="GO" id="GO:0004553">
    <property type="term" value="F:hydrolase activity, hydrolyzing O-glycosyl compounds"/>
    <property type="evidence" value="ECO:0007669"/>
    <property type="project" value="InterPro"/>
</dbReference>
<dbReference type="SUPFAM" id="SSF51419">
    <property type="entry name" value="PLP-binding barrel"/>
    <property type="match status" value="1"/>
</dbReference>
<keyword evidence="5" id="KW-0808">Transferase</keyword>
<dbReference type="SUPFAM" id="SSF51445">
    <property type="entry name" value="(Trans)glycosidases"/>
    <property type="match status" value="1"/>
</dbReference>
<dbReference type="PANTHER" id="PTHR43651:SF4">
    <property type="entry name" value="1,4-ALPHA-GLUCAN-BRANCHING ENZYME 3, CHLOROPLASTIC_AMYLOPLASTIC"/>
    <property type="match status" value="1"/>
</dbReference>
<dbReference type="InterPro" id="IPR013783">
    <property type="entry name" value="Ig-like_fold"/>
</dbReference>
<keyword evidence="11" id="KW-1185">Reference proteome</keyword>
<dbReference type="GO" id="GO:0030170">
    <property type="term" value="F:pyridoxal phosphate binding"/>
    <property type="evidence" value="ECO:0007669"/>
    <property type="project" value="UniProtKB-UniRule"/>
</dbReference>
<sequence length="1241" mass="140989">MVSNAEETMTEIKRDGRRVGLVLSTDVHIGPHVCLYVNKSNGRATVLTTDQGGRSFICGCETEAKPTLQCITAAPASESSSSGVSDAMSAPAAEAAAVTALRSVLTRVQQAAGRSGRSSEQVRVVAVSKTKPVSVIRQVYDAGHRCFGENYVQEILEKAPQLPADIEWHFIGNLQSNKVKSLLAGVPNLDMVESVDDEKIANNLDRMVANLGRKPLKILVQVNTSGEESKFGVNPSDCVQLVKHVKVGCPNLIFSGLMTIGMLDYSSTPENFKTLSSCRAEVCKELGIPEDQCELSMGMSADFEQAKRQPYHEPLHRYLYAHPGGARTLNPTLAAMTSSAFGLVLPTPFLFPRDHRPSSLPIQLHLNGRARSCPPAVSTWKCCSAPEEKSASTQQRRQKPPPRRSTSKKSEPDIDPVGFLFKSGISHRAFAQFLRERYKALKDRRFELYSRFIDLKESASGYEILGMHRHRQHRVDYMEWAPGARYCSLVGDFNGWSPVENSAREGHLGHDDFGYWFIILEDKLKEGEEPDEYFFQEYNYIDEYDKGDNIDVEDLIRRVNDDYWEPGEVWSRKSRLEMVAKLYEQMFGPNSPQTEEELGEIPDAETRYKQWKEASKIDHSNNMPCYDVIDDGKEFDIFNVISDPVSAEKFKSKKPPLAYWIEMRKGRKAWLKRYMPAIPHGCRYRVYFNTPEGALERVPAWATYVLSEADGKEAYAVHWEPSPEDIYKWRYKRPNTPKTLRIYECHVGISGSEPKITSFNEFTSKVLPHVKSAGYNVIQLFGVVEHKDYSSVGYKVTNFFAVSSRFGTPDDFKKLVDEAHGLGILVFLDVVHSYASADESVGLSLFDGSNDCYFHTGKRGHHKYWGTRMFKYGDVDVLHFLLSNLNWWVAEYQVDGFQFHSLPSMMYTHNGFATFTGDMEEYCNQYVDKDALVYLTLANDMLHELYPEIVTIAEDPTFYPGLCEPTTQGGLGFDYWVNSSVSEMWLWLLENVPDKDWSMNKIMSVLLSNQQNGRNMLLYAENHNQSISGGRSFAEILFSKTDEHIVESDNVQFRASSLHKMIKLLTFTMSGSAYLNFMGNEFGHPNRVEFPVPRNKFSFTLANRHWDLLMDKVHRQIFDFDKDMVRLDENEKVLSSGPPNVHHINDTSMVISYNRGPLLFLFNFHPTISYEAYCVGVEEAGEYQLVLNTDEISYGGLGLLRRDQYLQKTSTKRTDGFRNSLEVALPRRSAQVYKLTRILTM</sequence>
<dbReference type="Gene3D" id="3.20.20.80">
    <property type="entry name" value="Glycosidases"/>
    <property type="match status" value="1"/>
</dbReference>
<dbReference type="SMART" id="SM00642">
    <property type="entry name" value="Aamy"/>
    <property type="match status" value="1"/>
</dbReference>
<name>A0AAQ3K6V3_9LILI</name>
<gene>
    <name evidence="10" type="ORF">Cni_G10973</name>
</gene>
<dbReference type="PROSITE" id="PS01211">
    <property type="entry name" value="UPF0001"/>
    <property type="match status" value="1"/>
</dbReference>
<proteinExistence type="inferred from homology"/>
<dbReference type="Pfam" id="PF01168">
    <property type="entry name" value="Ala_racemase_N"/>
    <property type="match status" value="1"/>
</dbReference>
<dbReference type="Proteomes" id="UP001327560">
    <property type="component" value="Chromosome 3"/>
</dbReference>